<dbReference type="Proteomes" id="UP001499882">
    <property type="component" value="Unassembled WGS sequence"/>
</dbReference>
<gene>
    <name evidence="2" type="ORF">GCM10023350_33410</name>
</gene>
<evidence type="ECO:0000313" key="3">
    <source>
        <dbReference type="Proteomes" id="UP001499882"/>
    </source>
</evidence>
<organism evidence="2 3">
    <name type="scientific">Nocardioides endophyticus</name>
    <dbReference type="NCBI Taxonomy" id="1353775"/>
    <lineage>
        <taxon>Bacteria</taxon>
        <taxon>Bacillati</taxon>
        <taxon>Actinomycetota</taxon>
        <taxon>Actinomycetes</taxon>
        <taxon>Propionibacteriales</taxon>
        <taxon>Nocardioidaceae</taxon>
        <taxon>Nocardioides</taxon>
    </lineage>
</organism>
<evidence type="ECO:0000313" key="2">
    <source>
        <dbReference type="EMBL" id="GAA4745954.1"/>
    </source>
</evidence>
<evidence type="ECO:0008006" key="4">
    <source>
        <dbReference type="Google" id="ProtNLM"/>
    </source>
</evidence>
<feature type="region of interest" description="Disordered" evidence="1">
    <location>
        <begin position="112"/>
        <end position="133"/>
    </location>
</feature>
<feature type="compositionally biased region" description="Low complexity" evidence="1">
    <location>
        <begin position="118"/>
        <end position="127"/>
    </location>
</feature>
<protein>
    <recommendedName>
        <fullName evidence="4">DUF222 domain-containing protein</fullName>
    </recommendedName>
</protein>
<sequence length="133" mass="13792">MPNDPSLSSLITESEDALLARLGDQLIGGDGTLRDGGFDDARARASDWFERNRDKLRSDLCGNSRLSAITDKAEEAGAIADLISELLSGPAGFTAGAILAKYALARICRDVTPDDPADSGSTGGDSPDSPPSP</sequence>
<reference evidence="3" key="1">
    <citation type="journal article" date="2019" name="Int. J. Syst. Evol. Microbiol.">
        <title>The Global Catalogue of Microorganisms (GCM) 10K type strain sequencing project: providing services to taxonomists for standard genome sequencing and annotation.</title>
        <authorList>
            <consortium name="The Broad Institute Genomics Platform"/>
            <consortium name="The Broad Institute Genome Sequencing Center for Infectious Disease"/>
            <person name="Wu L."/>
            <person name="Ma J."/>
        </authorList>
    </citation>
    <scope>NUCLEOTIDE SEQUENCE [LARGE SCALE GENOMIC DNA]</scope>
    <source>
        <strain evidence="3">JCM 18532</strain>
    </source>
</reference>
<comment type="caution">
    <text evidence="2">The sequence shown here is derived from an EMBL/GenBank/DDBJ whole genome shotgun (WGS) entry which is preliminary data.</text>
</comment>
<keyword evidence="3" id="KW-1185">Reference proteome</keyword>
<evidence type="ECO:0000256" key="1">
    <source>
        <dbReference type="SAM" id="MobiDB-lite"/>
    </source>
</evidence>
<proteinExistence type="predicted"/>
<dbReference type="EMBL" id="BAABKN010000020">
    <property type="protein sequence ID" value="GAA4745954.1"/>
    <property type="molecule type" value="Genomic_DNA"/>
</dbReference>
<name>A0ABP8Z468_9ACTN</name>
<dbReference type="RefSeq" id="WP_345528007.1">
    <property type="nucleotide sequence ID" value="NZ_BAABKN010000020.1"/>
</dbReference>
<accession>A0ABP8Z468</accession>